<name>A0A098VUV8_9MICR</name>
<dbReference type="Proteomes" id="UP000029725">
    <property type="component" value="Unassembled WGS sequence"/>
</dbReference>
<dbReference type="AlphaFoldDB" id="A0A098VUV8"/>
<keyword evidence="7" id="KW-1185">Reference proteome</keyword>
<keyword evidence="3" id="KW-0238">DNA-binding</keyword>
<dbReference type="OrthoDB" id="343623at2759"/>
<comment type="caution">
    <text evidence="6">The sequence shown here is derived from an EMBL/GenBank/DDBJ whole genome shotgun (WGS) entry which is preliminary data.</text>
</comment>
<sequence>MVQQLALLDPIFKNLLGNDSNPKTFSECFSLLVEAIETKLSFTAINFSELLEKRVRSRFNPRSIFLREGNSSSLGSFSLLCSKAFNIPQSIDSLPSSFIDEFNERIENLFSDSSELVDALKAYYLAFDVPYQMLQKLIPVIYSLSVTDPFITATLLKDVIESQTADQHYQAVKRLISQGLIVIDGKSPIEFEGLTLAVNPRTLVRAMEGLERCPTIIRSWLREDGVNPS</sequence>
<dbReference type="GO" id="GO:0003688">
    <property type="term" value="F:DNA replication origin binding"/>
    <property type="evidence" value="ECO:0007669"/>
    <property type="project" value="TreeGrafter"/>
</dbReference>
<evidence type="ECO:0000256" key="3">
    <source>
        <dbReference type="ARBA" id="ARBA00023125"/>
    </source>
</evidence>
<dbReference type="InterPro" id="IPR016527">
    <property type="entry name" value="ORC4"/>
</dbReference>
<protein>
    <recommendedName>
        <fullName evidence="5">Origin recognition complex subunit 4 C-terminal domain-containing protein</fullName>
    </recommendedName>
</protein>
<proteinExistence type="predicted"/>
<keyword evidence="2" id="KW-0235">DNA replication</keyword>
<evidence type="ECO:0000256" key="2">
    <source>
        <dbReference type="ARBA" id="ARBA00022705"/>
    </source>
</evidence>
<comment type="subcellular location">
    <subcellularLocation>
        <location evidence="1">Nucleus</location>
    </subcellularLocation>
</comment>
<dbReference type="VEuPathDB" id="MicrosporidiaDB:DI09_13p190"/>
<dbReference type="PANTHER" id="PTHR12087">
    <property type="entry name" value="ORIGIN RECOGNITION COMPLEX SUBUNIT 4"/>
    <property type="match status" value="1"/>
</dbReference>
<dbReference type="GO" id="GO:0006270">
    <property type="term" value="P:DNA replication initiation"/>
    <property type="evidence" value="ECO:0007669"/>
    <property type="project" value="TreeGrafter"/>
</dbReference>
<organism evidence="6 7">
    <name type="scientific">Mitosporidium daphniae</name>
    <dbReference type="NCBI Taxonomy" id="1485682"/>
    <lineage>
        <taxon>Eukaryota</taxon>
        <taxon>Fungi</taxon>
        <taxon>Fungi incertae sedis</taxon>
        <taxon>Microsporidia</taxon>
        <taxon>Mitosporidium</taxon>
    </lineage>
</organism>
<gene>
    <name evidence="6" type="ORF">DI09_13p190</name>
</gene>
<feature type="domain" description="Origin recognition complex subunit 4 C-terminal" evidence="5">
    <location>
        <begin position="81"/>
        <end position="173"/>
    </location>
</feature>
<evidence type="ECO:0000256" key="1">
    <source>
        <dbReference type="ARBA" id="ARBA00004123"/>
    </source>
</evidence>
<dbReference type="GO" id="GO:0005664">
    <property type="term" value="C:nuclear origin of replication recognition complex"/>
    <property type="evidence" value="ECO:0007669"/>
    <property type="project" value="TreeGrafter"/>
</dbReference>
<evidence type="ECO:0000259" key="5">
    <source>
        <dbReference type="Pfam" id="PF14629"/>
    </source>
</evidence>
<reference evidence="6 7" key="1">
    <citation type="submission" date="2014-04" db="EMBL/GenBank/DDBJ databases">
        <title>A new species of microsporidia sheds light on the evolution of extreme parasitism.</title>
        <authorList>
            <person name="Haag K.L."/>
            <person name="James T.Y."/>
            <person name="Larsson R."/>
            <person name="Schaer T.M."/>
            <person name="Refardt D."/>
            <person name="Pombert J.-F."/>
            <person name="Ebert D."/>
        </authorList>
    </citation>
    <scope>NUCLEOTIDE SEQUENCE [LARGE SCALE GENOMIC DNA]</scope>
    <source>
        <strain evidence="6 7">UGP3</strain>
        <tissue evidence="6">Spores</tissue>
    </source>
</reference>
<dbReference type="Pfam" id="PF14629">
    <property type="entry name" value="ORC4_C"/>
    <property type="match status" value="1"/>
</dbReference>
<keyword evidence="4" id="KW-0539">Nucleus</keyword>
<dbReference type="PANTHER" id="PTHR12087:SF0">
    <property type="entry name" value="ORIGIN RECOGNITION COMPLEX SUBUNIT 4"/>
    <property type="match status" value="1"/>
</dbReference>
<evidence type="ECO:0000313" key="7">
    <source>
        <dbReference type="Proteomes" id="UP000029725"/>
    </source>
</evidence>
<evidence type="ECO:0000256" key="4">
    <source>
        <dbReference type="ARBA" id="ARBA00023242"/>
    </source>
</evidence>
<dbReference type="HOGENOM" id="CLU_1210098_0_0_1"/>
<accession>A0A098VUV8</accession>
<dbReference type="GeneID" id="25258375"/>
<dbReference type="InterPro" id="IPR032705">
    <property type="entry name" value="ORC4_C"/>
</dbReference>
<dbReference type="RefSeq" id="XP_013239157.1">
    <property type="nucleotide sequence ID" value="XM_013383703.1"/>
</dbReference>
<evidence type="ECO:0000313" key="6">
    <source>
        <dbReference type="EMBL" id="KGG52730.1"/>
    </source>
</evidence>
<dbReference type="EMBL" id="JMKJ01000044">
    <property type="protein sequence ID" value="KGG52730.1"/>
    <property type="molecule type" value="Genomic_DNA"/>
</dbReference>